<name>A0A1T5K6P0_9MICO</name>
<evidence type="ECO:0000256" key="6">
    <source>
        <dbReference type="SAM" id="MobiDB-lite"/>
    </source>
</evidence>
<reference evidence="9 10" key="1">
    <citation type="submission" date="2017-02" db="EMBL/GenBank/DDBJ databases">
        <authorList>
            <person name="Peterson S.W."/>
        </authorList>
    </citation>
    <scope>NUCLEOTIDE SEQUENCE [LARGE SCALE GENOMIC DNA]</scope>
    <source>
        <strain evidence="9 10">DSM 21481</strain>
    </source>
</reference>
<evidence type="ECO:0000256" key="1">
    <source>
        <dbReference type="ARBA" id="ARBA00004651"/>
    </source>
</evidence>
<dbReference type="InterPro" id="IPR051791">
    <property type="entry name" value="Pra-immunoreactive"/>
</dbReference>
<keyword evidence="3 7" id="KW-0812">Transmembrane</keyword>
<evidence type="ECO:0000256" key="5">
    <source>
        <dbReference type="ARBA" id="ARBA00023136"/>
    </source>
</evidence>
<evidence type="ECO:0000256" key="4">
    <source>
        <dbReference type="ARBA" id="ARBA00022989"/>
    </source>
</evidence>
<dbReference type="GO" id="GO:0005886">
    <property type="term" value="C:plasma membrane"/>
    <property type="evidence" value="ECO:0007669"/>
    <property type="project" value="UniProtKB-SubCell"/>
</dbReference>
<evidence type="ECO:0000313" key="10">
    <source>
        <dbReference type="Proteomes" id="UP000189777"/>
    </source>
</evidence>
<protein>
    <submittedName>
        <fullName evidence="9">RDD family protein</fullName>
    </submittedName>
</protein>
<dbReference type="AlphaFoldDB" id="A0A1T5K6P0"/>
<keyword evidence="4 7" id="KW-1133">Transmembrane helix</keyword>
<feature type="region of interest" description="Disordered" evidence="6">
    <location>
        <begin position="284"/>
        <end position="309"/>
    </location>
</feature>
<dbReference type="PANTHER" id="PTHR36115:SF6">
    <property type="entry name" value="PROLINE-RICH ANTIGEN HOMOLOG"/>
    <property type="match status" value="1"/>
</dbReference>
<dbReference type="InterPro" id="IPR010432">
    <property type="entry name" value="RDD"/>
</dbReference>
<keyword evidence="10" id="KW-1185">Reference proteome</keyword>
<accession>A0A1T5K6P0</accession>
<keyword evidence="2" id="KW-1003">Cell membrane</keyword>
<dbReference type="OrthoDB" id="9793824at2"/>
<organism evidence="9 10">
    <name type="scientific">Krasilnikoviella flava</name>
    <dbReference type="NCBI Taxonomy" id="526729"/>
    <lineage>
        <taxon>Bacteria</taxon>
        <taxon>Bacillati</taxon>
        <taxon>Actinomycetota</taxon>
        <taxon>Actinomycetes</taxon>
        <taxon>Micrococcales</taxon>
        <taxon>Promicromonosporaceae</taxon>
        <taxon>Krasilnikoviella</taxon>
    </lineage>
</organism>
<evidence type="ECO:0000256" key="3">
    <source>
        <dbReference type="ARBA" id="ARBA00022692"/>
    </source>
</evidence>
<evidence type="ECO:0000313" key="9">
    <source>
        <dbReference type="EMBL" id="SKC59293.1"/>
    </source>
</evidence>
<sequence>MTATAPPAGRRPAVEHALGPFTRARPPAAWVLRVLATLLDSALVASVAFLATGGGPTLAALPVLGKPGGGGGAGWTVGTLLVLGALQAYTGMTPGKRVAGIAVVDDGSGRPIGLPGTMVRWFAHVLDAILLIGYLRAAFRRDGRTFADSLLGTVAVRTTTPEPHPLVARLRTARDTHAPWLRWPRRVTSAVALVLCAAAATMSITASSGGGQQMSEQETSCLSTGDFAPTAVIGSARSFDMDSRLGITRVDVTRWQVAVAWSTGLGIDSSDNPEVGDLRARLTATSPDGRSHSWAESPGATGLDEAGDGFDEVAGDPWISLADEVASAVVTVPEEPTGWTARAELLDDGAVVAECSAPVPAIETDPADLW</sequence>
<feature type="domain" description="RDD" evidence="8">
    <location>
        <begin position="28"/>
        <end position="150"/>
    </location>
</feature>
<feature type="transmembrane region" description="Helical" evidence="7">
    <location>
        <begin position="187"/>
        <end position="206"/>
    </location>
</feature>
<evidence type="ECO:0000256" key="7">
    <source>
        <dbReference type="SAM" id="Phobius"/>
    </source>
</evidence>
<evidence type="ECO:0000256" key="2">
    <source>
        <dbReference type="ARBA" id="ARBA00022475"/>
    </source>
</evidence>
<dbReference type="STRING" id="526729.SAMN04324258_1880"/>
<evidence type="ECO:0000259" key="8">
    <source>
        <dbReference type="Pfam" id="PF06271"/>
    </source>
</evidence>
<comment type="subcellular location">
    <subcellularLocation>
        <location evidence="1">Cell membrane</location>
        <topology evidence="1">Multi-pass membrane protein</topology>
    </subcellularLocation>
</comment>
<dbReference type="RefSeq" id="WP_139820815.1">
    <property type="nucleotide sequence ID" value="NZ_FUZQ01000003.1"/>
</dbReference>
<proteinExistence type="predicted"/>
<dbReference type="EMBL" id="FUZQ01000003">
    <property type="protein sequence ID" value="SKC59293.1"/>
    <property type="molecule type" value="Genomic_DNA"/>
</dbReference>
<dbReference type="PANTHER" id="PTHR36115">
    <property type="entry name" value="PROLINE-RICH ANTIGEN HOMOLOG-RELATED"/>
    <property type="match status" value="1"/>
</dbReference>
<gene>
    <name evidence="9" type="ORF">SAMN04324258_1880</name>
</gene>
<keyword evidence="5 7" id="KW-0472">Membrane</keyword>
<dbReference type="Proteomes" id="UP000189777">
    <property type="component" value="Unassembled WGS sequence"/>
</dbReference>
<feature type="transmembrane region" description="Helical" evidence="7">
    <location>
        <begin position="121"/>
        <end position="139"/>
    </location>
</feature>
<dbReference type="Pfam" id="PF06271">
    <property type="entry name" value="RDD"/>
    <property type="match status" value="1"/>
</dbReference>